<reference evidence="2 3" key="1">
    <citation type="journal article" date="2013" name="Fungal Biol.">
        <title>Analysis of microsatellite markers in the genome of the plant pathogen Ceratocystis fimbriata.</title>
        <authorList>
            <person name="Simpson M.C."/>
            <person name="Wilken P.M."/>
            <person name="Coetzee M.P."/>
            <person name="Wingfield M.J."/>
            <person name="Wingfield B.D."/>
        </authorList>
    </citation>
    <scope>NUCLEOTIDE SEQUENCE [LARGE SCALE GENOMIC DNA]</scope>
    <source>
        <strain evidence="2 3">CBS 114723</strain>
    </source>
</reference>
<sequence>MNKGLPPKLKEAFPNITPVVRPRFTTAEGCFLVRIIDKPDAKPQVRLEFKLIQHIRDEQFIRSLVDYLNYGKIYIDERSVVFIVTKFSDINEKLIPFFGKYPIQGIKQLNYLDFVKVNLILLDFKLICIKMI</sequence>
<dbReference type="EMBL" id="APWK03000239">
    <property type="protein sequence ID" value="PHH49216.1"/>
    <property type="molecule type" value="Genomic_DNA"/>
</dbReference>
<evidence type="ECO:0000313" key="3">
    <source>
        <dbReference type="Proteomes" id="UP000222788"/>
    </source>
</evidence>
<dbReference type="Pfam" id="PF00961">
    <property type="entry name" value="LAGLIDADG_1"/>
    <property type="match status" value="1"/>
</dbReference>
<keyword evidence="2" id="KW-0255">Endonuclease</keyword>
<keyword evidence="2" id="KW-0540">Nuclease</keyword>
<accession>A0A2C5WTA3</accession>
<dbReference type="OrthoDB" id="5424169at2759"/>
<dbReference type="GO" id="GO:0005739">
    <property type="term" value="C:mitochondrion"/>
    <property type="evidence" value="ECO:0007669"/>
    <property type="project" value="UniProtKB-ARBA"/>
</dbReference>
<comment type="caution">
    <text evidence="2">The sequence shown here is derived from an EMBL/GenBank/DDBJ whole genome shotgun (WGS) entry which is preliminary data.</text>
</comment>
<dbReference type="PANTHER" id="PTHR36181">
    <property type="entry name" value="INTRON-ENCODED ENDONUCLEASE AI3-RELATED"/>
    <property type="match status" value="1"/>
</dbReference>
<dbReference type="Gene3D" id="3.10.28.10">
    <property type="entry name" value="Homing endonucleases"/>
    <property type="match status" value="1"/>
</dbReference>
<gene>
    <name evidence="2" type="ORF">CFIMG_007868RA00001</name>
</gene>
<dbReference type="Proteomes" id="UP000222788">
    <property type="component" value="Unassembled WGS sequence"/>
</dbReference>
<dbReference type="SUPFAM" id="SSF55608">
    <property type="entry name" value="Homing endonucleases"/>
    <property type="match status" value="1"/>
</dbReference>
<keyword evidence="3" id="KW-1185">Reference proteome</keyword>
<dbReference type="GO" id="GO:0004519">
    <property type="term" value="F:endonuclease activity"/>
    <property type="evidence" value="ECO:0007669"/>
    <property type="project" value="UniProtKB-KW"/>
</dbReference>
<dbReference type="PANTHER" id="PTHR36181:SF4">
    <property type="entry name" value="LAGLIDADG ENDONUCLEASE"/>
    <property type="match status" value="1"/>
</dbReference>
<keyword evidence="2" id="KW-0378">Hydrolase</keyword>
<organism evidence="2 3">
    <name type="scientific">Ceratocystis fimbriata CBS 114723</name>
    <dbReference type="NCBI Taxonomy" id="1035309"/>
    <lineage>
        <taxon>Eukaryota</taxon>
        <taxon>Fungi</taxon>
        <taxon>Dikarya</taxon>
        <taxon>Ascomycota</taxon>
        <taxon>Pezizomycotina</taxon>
        <taxon>Sordariomycetes</taxon>
        <taxon>Hypocreomycetidae</taxon>
        <taxon>Microascales</taxon>
        <taxon>Ceratocystidaceae</taxon>
        <taxon>Ceratocystis</taxon>
    </lineage>
</organism>
<dbReference type="AlphaFoldDB" id="A0A2C5WTA3"/>
<protein>
    <submittedName>
        <fullName evidence="2">Putative intron-encoded endonuclease 3</fullName>
    </submittedName>
</protein>
<dbReference type="InterPro" id="IPR027434">
    <property type="entry name" value="Homing_endonucl"/>
</dbReference>
<evidence type="ECO:0000259" key="1">
    <source>
        <dbReference type="Pfam" id="PF00961"/>
    </source>
</evidence>
<proteinExistence type="predicted"/>
<geneLocation type="mitochondrion" evidence="2"/>
<dbReference type="InterPro" id="IPR004860">
    <property type="entry name" value="LAGLIDADG_dom"/>
</dbReference>
<feature type="domain" description="Homing endonuclease LAGLIDADG" evidence="1">
    <location>
        <begin position="24"/>
        <end position="117"/>
    </location>
</feature>
<evidence type="ECO:0000313" key="2">
    <source>
        <dbReference type="EMBL" id="PHH49216.1"/>
    </source>
</evidence>
<keyword evidence="2" id="KW-0496">Mitochondrion</keyword>
<dbReference type="InterPro" id="IPR051289">
    <property type="entry name" value="LAGLIDADG_Endonuclease"/>
</dbReference>
<dbReference type="STRING" id="1035309.A0A2C5WTA3"/>
<reference evidence="2 3" key="2">
    <citation type="journal article" date="2013" name="IMA Fungus">
        <title>IMA Genome-F 1: Ceratocystis fimbriata: Draft nuclear genome sequence for the plant pathogen, Ceratocystis fimbriata.</title>
        <authorList>
            <person name="Wilken P.M."/>
            <person name="Steenkamp E.T."/>
            <person name="Wingfield M.J."/>
            <person name="de Beer Z.W."/>
            <person name="Wingfield B.D."/>
        </authorList>
    </citation>
    <scope>NUCLEOTIDE SEQUENCE [LARGE SCALE GENOMIC DNA]</scope>
    <source>
        <strain evidence="2 3">CBS 114723</strain>
    </source>
</reference>
<name>A0A2C5WTA3_9PEZI</name>